<feature type="transmembrane region" description="Helical" evidence="1">
    <location>
        <begin position="151"/>
        <end position="169"/>
    </location>
</feature>
<evidence type="ECO:0000256" key="1">
    <source>
        <dbReference type="SAM" id="Phobius"/>
    </source>
</evidence>
<comment type="caution">
    <text evidence="2">The sequence shown here is derived from an EMBL/GenBank/DDBJ whole genome shotgun (WGS) entry which is preliminary data.</text>
</comment>
<keyword evidence="1" id="KW-1133">Transmembrane helix</keyword>
<evidence type="ECO:0008006" key="4">
    <source>
        <dbReference type="Google" id="ProtNLM"/>
    </source>
</evidence>
<feature type="transmembrane region" description="Helical" evidence="1">
    <location>
        <begin position="221"/>
        <end position="238"/>
    </location>
</feature>
<accession>A0A1X4G6Q2</accession>
<feature type="transmembrane region" description="Helical" evidence="1">
    <location>
        <begin position="190"/>
        <end position="209"/>
    </location>
</feature>
<dbReference type="EMBL" id="NBYN01000043">
    <property type="protein sequence ID" value="OSO90604.1"/>
    <property type="molecule type" value="Genomic_DNA"/>
</dbReference>
<gene>
    <name evidence="2" type="ORF">B7O87_09290</name>
</gene>
<keyword evidence="1" id="KW-0472">Membrane</keyword>
<reference evidence="3" key="1">
    <citation type="submission" date="2017-04" db="EMBL/GenBank/DDBJ databases">
        <authorList>
            <person name="Abreu V.A."/>
            <person name="Popin R.V."/>
            <person name="Rigonato J."/>
            <person name="Andreote A.P."/>
            <person name="Schaker P.C."/>
            <person name="Hoff-Risseti C."/>
            <person name="Alvarenga D.O."/>
            <person name="Varani A.M."/>
            <person name="Fiore M.F."/>
        </authorList>
    </citation>
    <scope>NUCLEOTIDE SEQUENCE [LARGE SCALE GENOMIC DNA]</scope>
    <source>
        <strain evidence="3">CENA303</strain>
    </source>
</reference>
<dbReference type="AlphaFoldDB" id="A0A1X4G6Q2"/>
<feature type="transmembrane region" description="Helical" evidence="1">
    <location>
        <begin position="99"/>
        <end position="116"/>
    </location>
</feature>
<feature type="transmembrane region" description="Helical" evidence="1">
    <location>
        <begin position="128"/>
        <end position="145"/>
    </location>
</feature>
<sequence length="254" mass="28365">MGTYFLDALIFMPRLHAITHKTSNIDLFTTPYLIIGNALMVRVHEVAKQGRSALRQLFEQATNIAASSALILAVVWILLDPISRWLFPDTENVEKFFAPLLFLIPAIITNALYVPLSDYYGGLTKRNLFLSVMAIIQLGVLWGCSRWGDGYSAVILVVVIYLITVRGYAMIASRVLLGDFKPPIPKEAKAFILINLMSLATSSFISETIRQSSNLHGLPPFILHLAIFFVMTCAMTGSRSDLRRSFLQLGILRL</sequence>
<evidence type="ECO:0000313" key="2">
    <source>
        <dbReference type="EMBL" id="OSO90604.1"/>
    </source>
</evidence>
<name>A0A1X4G6Q2_9CYAN</name>
<protein>
    <recommendedName>
        <fullName evidence="4">Polysaccharide biosynthesis protein C-terminal domain-containing protein</fullName>
    </recommendedName>
</protein>
<feature type="transmembrane region" description="Helical" evidence="1">
    <location>
        <begin position="61"/>
        <end position="79"/>
    </location>
</feature>
<dbReference type="Proteomes" id="UP000192997">
    <property type="component" value="Unassembled WGS sequence"/>
</dbReference>
<organism evidence="2 3">
    <name type="scientific">Cylindrospermopsis raciborskii CENA303</name>
    <dbReference type="NCBI Taxonomy" id="1170769"/>
    <lineage>
        <taxon>Bacteria</taxon>
        <taxon>Bacillati</taxon>
        <taxon>Cyanobacteriota</taxon>
        <taxon>Cyanophyceae</taxon>
        <taxon>Nostocales</taxon>
        <taxon>Aphanizomenonaceae</taxon>
        <taxon>Cylindrospermopsis</taxon>
    </lineage>
</organism>
<proteinExistence type="predicted"/>
<evidence type="ECO:0000313" key="3">
    <source>
        <dbReference type="Proteomes" id="UP000192997"/>
    </source>
</evidence>
<keyword evidence="1" id="KW-0812">Transmembrane</keyword>